<dbReference type="EMBL" id="CM009754">
    <property type="protein sequence ID" value="PUZ50486.1"/>
    <property type="molecule type" value="Genomic_DNA"/>
</dbReference>
<dbReference type="Gramene" id="PUZ50486">
    <property type="protein sequence ID" value="PUZ50486"/>
    <property type="gene ID" value="GQ55_6G062100"/>
</dbReference>
<feature type="compositionally biased region" description="Basic and acidic residues" evidence="1">
    <location>
        <begin position="72"/>
        <end position="83"/>
    </location>
</feature>
<dbReference type="Proteomes" id="UP000244336">
    <property type="component" value="Chromosome 6"/>
</dbReference>
<dbReference type="AlphaFoldDB" id="A0A2T7D4G8"/>
<organism evidence="2 3">
    <name type="scientific">Panicum hallii var. hallii</name>
    <dbReference type="NCBI Taxonomy" id="1504633"/>
    <lineage>
        <taxon>Eukaryota</taxon>
        <taxon>Viridiplantae</taxon>
        <taxon>Streptophyta</taxon>
        <taxon>Embryophyta</taxon>
        <taxon>Tracheophyta</taxon>
        <taxon>Spermatophyta</taxon>
        <taxon>Magnoliopsida</taxon>
        <taxon>Liliopsida</taxon>
        <taxon>Poales</taxon>
        <taxon>Poaceae</taxon>
        <taxon>PACMAD clade</taxon>
        <taxon>Panicoideae</taxon>
        <taxon>Panicodae</taxon>
        <taxon>Paniceae</taxon>
        <taxon>Panicinae</taxon>
        <taxon>Panicum</taxon>
        <taxon>Panicum sect. Panicum</taxon>
    </lineage>
</organism>
<evidence type="ECO:0000256" key="1">
    <source>
        <dbReference type="SAM" id="MobiDB-lite"/>
    </source>
</evidence>
<protein>
    <recommendedName>
        <fullName evidence="4">F-box domain-containing protein</fullName>
    </recommendedName>
</protein>
<sequence length="116" mass="12496">MLPKDTKRWVPVNQAEGASCRRGSGDPAADRRSALLDAPLHQHLVPPKSATPLMTTMRSVLVNRASRALGSRRREGSDPDGDRLSALPDALLHHIMSFLKDPLAAVAPSLGVRTLC</sequence>
<feature type="region of interest" description="Disordered" evidence="1">
    <location>
        <begin position="1"/>
        <end position="30"/>
    </location>
</feature>
<name>A0A2T7D4G8_9POAL</name>
<reference evidence="2 3" key="1">
    <citation type="submission" date="2018-04" db="EMBL/GenBank/DDBJ databases">
        <title>WGS assembly of Panicum hallii var. hallii HAL2.</title>
        <authorList>
            <person name="Lovell J."/>
            <person name="Jenkins J."/>
            <person name="Lowry D."/>
            <person name="Mamidi S."/>
            <person name="Sreedasyam A."/>
            <person name="Weng X."/>
            <person name="Barry K."/>
            <person name="Bonette J."/>
            <person name="Campitelli B."/>
            <person name="Daum C."/>
            <person name="Gordon S."/>
            <person name="Gould B."/>
            <person name="Lipzen A."/>
            <person name="MacQueen A."/>
            <person name="Palacio-Mejia J."/>
            <person name="Plott C."/>
            <person name="Shakirov E."/>
            <person name="Shu S."/>
            <person name="Yoshinaga Y."/>
            <person name="Zane M."/>
            <person name="Rokhsar D."/>
            <person name="Grimwood J."/>
            <person name="Schmutz J."/>
            <person name="Juenger T."/>
        </authorList>
    </citation>
    <scope>NUCLEOTIDE SEQUENCE [LARGE SCALE GENOMIC DNA]</scope>
    <source>
        <strain evidence="3">cv. HAL2</strain>
    </source>
</reference>
<gene>
    <name evidence="2" type="ORF">GQ55_6G062100</name>
</gene>
<evidence type="ECO:0000313" key="2">
    <source>
        <dbReference type="EMBL" id="PUZ50486.1"/>
    </source>
</evidence>
<feature type="region of interest" description="Disordered" evidence="1">
    <location>
        <begin position="64"/>
        <end position="85"/>
    </location>
</feature>
<proteinExistence type="predicted"/>
<dbReference type="InterPro" id="IPR036047">
    <property type="entry name" value="F-box-like_dom_sf"/>
</dbReference>
<accession>A0A2T7D4G8</accession>
<dbReference type="OrthoDB" id="689323at2759"/>
<evidence type="ECO:0000313" key="3">
    <source>
        <dbReference type="Proteomes" id="UP000244336"/>
    </source>
</evidence>
<keyword evidence="3" id="KW-1185">Reference proteome</keyword>
<evidence type="ECO:0008006" key="4">
    <source>
        <dbReference type="Google" id="ProtNLM"/>
    </source>
</evidence>
<dbReference type="SUPFAM" id="SSF81383">
    <property type="entry name" value="F-box domain"/>
    <property type="match status" value="1"/>
</dbReference>